<keyword evidence="14" id="KW-0503">Monooxygenase</keyword>
<evidence type="ECO:0000256" key="4">
    <source>
        <dbReference type="ARBA" id="ARBA00010617"/>
    </source>
</evidence>
<keyword evidence="12" id="KW-0560">Oxidoreductase</keyword>
<dbReference type="InterPro" id="IPR001752">
    <property type="entry name" value="Kinesin_motor_dom"/>
</dbReference>
<dbReference type="PROSITE" id="PS50067">
    <property type="entry name" value="KINESIN_MOTOR_2"/>
    <property type="match status" value="1"/>
</dbReference>
<sequence>MREIRSEKDRVPVVNVVDSNTVTITNIKVSVSGAGDSRERIRQYYADYTFDSFCPVTHPYYASQEKVFETIGQEVISSVSRGCSACVLAYGQSATGKTHTMMGNDAQPGLVPRLCKALYELQPSDFTISFLEIYNERVHDLLSGEVPLPPCHSLPRRRGNARKDLRVREHPSRGPYVQNLRRVLVQDVEALLEKASWEGCGGGRQKEGANINKSLVALSNVISALVNGGSARGKFVPYRDSALTWLLKDCFTGGASTFIIATVSPSVVCYGESASTLRWAARARQLPTPRTVSCGSHVATRAALQAQLNQLISELSRNHIRYVPETGKILFDEEHWAPRTTENDPQRENLNKAAIIGNIMNIARLKPDATNSESTASSVASGSSDVINTVDKNSTIASEINKEMDKLFGPALERASSGDDLKVIAPLRHKKRQFRSQEVLANEDISTVSQSSNLVTTLPSQSEASINEAPNTDKTKVPITILHDNQRAEIVASVTERLYTKLKKKEEAAVSKVESMVDRKIMEPLSELKICTNARQRLMELSQKAIRNKRRIGIPAHTQTRITVTRVRDQAVDVQTDLYSYVPRNRHLYAFCRDVATETVPMTPRCKEIAVGPTGSLDSSDMSTETKRVNYKNSYVMTDIVTKNERCTQTIIMPPPRRRKRSAASKHTCCKENHNSEECISAPVISINISQVYPVDTESQSSDDNSEKLNVNSKSSVVTSTPDLLTNHSTIDPQNEDEICVLVNVADERKVPIIIQDDDDGKSIGSVKHYEEFPDTEDFTFPRVNPNSVKSNSSEIKNMILGRNQNMYPYNIILSPPKERDSKRIVTFKENHADKTNDTASDTRNVDETNDSTTNRHESTSDMTTSDKDIPLEKDFESVYSDSTDSSKVDTDSFIWKQGSSRTMGCLKKNYVPVYKSSKYKTAKGRGYKDVLGLESDGHQLGLNSYETRENIRDVSSSDSRDTDNSSEYKSRRCKPYFENKSYYNPGRDYSDDVNDYHSLERKLIDSCNNLEESVNRYENYVSSYKQGMKIDGVESTTRRPKEYLQHLVQLRREVVKAESDNTDMFNPQTIIFAIVTIIYTILWFRYKFTYWSRRGVVGPKPEFIFGNIKKVIKREEQFFQPYYDNYFKYKHLPYIGMYSFHQPVLSIHDPDIAKLLLIKDFDSFQSRGTYAGGVGDPLAANLFNIFGKRWKTLRLKMTPTFTPGKLKTMYPIVEDIAKQALNYVDVLHSNEETVNFTDFYSKYAMEIIGNVGFGVECNGFVNPNSEFYIRGHEYFDHQSHYWRLIRAFAFFAPDTFDSLKIRRISSKIENFFCGIVKRTVEYRQKHSVTRNDFLQTLIELKNGHVVDEQGDVKYSKTNFPFTMTDVAANTMLYMIAGYETSATTGQFAAYQLALNPHIQARVRKEVDTVLAKYGGECTYEAQNEMVYLNMVLDETMRMHPSMRALFRRCNKDYKLPNSDLVIEKGTMVFIPIHAIHMDPDIFPEPEKFDPERFSPENKAKLHPCHWMPFGEGPKKCLGIRQGYIQSKMALIKVLHKYELILDKRTEVPMKIKNSSLVYAAQDGVWLKLRSLEPEEPNV</sequence>
<organism evidence="20 21">
    <name type="scientific">Spodoptera exigua</name>
    <name type="common">Beet armyworm</name>
    <name type="synonym">Noctua fulgens</name>
    <dbReference type="NCBI Taxonomy" id="7107"/>
    <lineage>
        <taxon>Eukaryota</taxon>
        <taxon>Metazoa</taxon>
        <taxon>Ecdysozoa</taxon>
        <taxon>Arthropoda</taxon>
        <taxon>Hexapoda</taxon>
        <taxon>Insecta</taxon>
        <taxon>Pterygota</taxon>
        <taxon>Neoptera</taxon>
        <taxon>Endopterygota</taxon>
        <taxon>Lepidoptera</taxon>
        <taxon>Glossata</taxon>
        <taxon>Ditrysia</taxon>
        <taxon>Noctuoidea</taxon>
        <taxon>Noctuidae</taxon>
        <taxon>Amphipyrinae</taxon>
        <taxon>Spodoptera</taxon>
    </lineage>
</organism>
<keyword evidence="13" id="KW-0408">Iron</keyword>
<evidence type="ECO:0000256" key="8">
    <source>
        <dbReference type="ARBA" id="ARBA00022741"/>
    </source>
</evidence>
<dbReference type="GO" id="GO:0005524">
    <property type="term" value="F:ATP binding"/>
    <property type="evidence" value="ECO:0007669"/>
    <property type="project" value="UniProtKB-UniRule"/>
</dbReference>
<evidence type="ECO:0000256" key="15">
    <source>
        <dbReference type="ARBA" id="ARBA00023136"/>
    </source>
</evidence>
<evidence type="ECO:0000256" key="5">
    <source>
        <dbReference type="ARBA" id="ARBA00012109"/>
    </source>
</evidence>
<feature type="binding site" evidence="17">
    <location>
        <begin position="91"/>
        <end position="98"/>
    </location>
    <ligand>
        <name>ATP</name>
        <dbReference type="ChEBI" id="CHEBI:30616"/>
    </ligand>
</feature>
<dbReference type="Gene3D" id="3.40.850.10">
    <property type="entry name" value="Kinesin motor domain"/>
    <property type="match status" value="2"/>
</dbReference>
<evidence type="ECO:0000256" key="13">
    <source>
        <dbReference type="ARBA" id="ARBA00023004"/>
    </source>
</evidence>
<accession>A0A835GDS2</accession>
<gene>
    <name evidence="20" type="ORF">HW555_006891</name>
</gene>
<keyword evidence="10 17" id="KW-0067">ATP-binding</keyword>
<reference evidence="20" key="1">
    <citation type="submission" date="2020-08" db="EMBL/GenBank/DDBJ databases">
        <title>Spodoptera exigua strain:BAW_Kor-Di-RS1 Genome sequencing and assembly.</title>
        <authorList>
            <person name="Kim J."/>
            <person name="Nam H.Y."/>
            <person name="Kwon M."/>
            <person name="Choi J.H."/>
            <person name="Cho S.R."/>
            <person name="Kim G.-H."/>
        </authorList>
    </citation>
    <scope>NUCLEOTIDE SEQUENCE</scope>
    <source>
        <strain evidence="20">BAW_Kor-Di-RS1</strain>
        <tissue evidence="20">Whole-body</tissue>
    </source>
</reference>
<comment type="similarity">
    <text evidence="4">Belongs to the cytochrome P450 family.</text>
</comment>
<feature type="region of interest" description="Disordered" evidence="18">
    <location>
        <begin position="945"/>
        <end position="971"/>
    </location>
</feature>
<comment type="cofactor">
    <cofactor evidence="1">
        <name>heme</name>
        <dbReference type="ChEBI" id="CHEBI:30413"/>
    </cofactor>
</comment>
<keyword evidence="21" id="KW-1185">Reference proteome</keyword>
<feature type="region of interest" description="Disordered" evidence="18">
    <location>
        <begin position="695"/>
        <end position="731"/>
    </location>
</feature>
<feature type="compositionally biased region" description="Low complexity" evidence="18">
    <location>
        <begin position="708"/>
        <end position="721"/>
    </location>
</feature>
<dbReference type="PANTHER" id="PTHR24292">
    <property type="entry name" value="CYTOCHROME P450"/>
    <property type="match status" value="1"/>
</dbReference>
<proteinExistence type="inferred from homology"/>
<keyword evidence="15" id="KW-0472">Membrane</keyword>
<evidence type="ECO:0000256" key="1">
    <source>
        <dbReference type="ARBA" id="ARBA00001971"/>
    </source>
</evidence>
<feature type="region of interest" description="Disordered" evidence="18">
    <location>
        <begin position="829"/>
        <end position="871"/>
    </location>
</feature>
<dbReference type="InterPro" id="IPR017972">
    <property type="entry name" value="Cyt_P450_CS"/>
</dbReference>
<protein>
    <recommendedName>
        <fullName evidence="5">unspecific monooxygenase</fullName>
        <ecNumber evidence="5">1.14.14.1</ecNumber>
    </recommendedName>
</protein>
<dbReference type="GO" id="GO:0016712">
    <property type="term" value="F:oxidoreductase activity, acting on paired donors, with incorporation or reduction of molecular oxygen, reduced flavin or flavoprotein as one donor, and incorporation of one atom of oxygen"/>
    <property type="evidence" value="ECO:0007669"/>
    <property type="project" value="UniProtKB-EC"/>
</dbReference>
<dbReference type="GO" id="GO:0007018">
    <property type="term" value="P:microtubule-based movement"/>
    <property type="evidence" value="ECO:0007669"/>
    <property type="project" value="InterPro"/>
</dbReference>
<dbReference type="EMBL" id="JACKWZ010000110">
    <property type="protein sequence ID" value="KAF9415469.1"/>
    <property type="molecule type" value="Genomic_DNA"/>
</dbReference>
<evidence type="ECO:0000256" key="11">
    <source>
        <dbReference type="ARBA" id="ARBA00022848"/>
    </source>
</evidence>
<feature type="compositionally biased region" description="Polar residues" evidence="18">
    <location>
        <begin position="722"/>
        <end position="731"/>
    </location>
</feature>
<dbReference type="Proteomes" id="UP000648187">
    <property type="component" value="Unassembled WGS sequence"/>
</dbReference>
<dbReference type="InterPro" id="IPR036961">
    <property type="entry name" value="Kinesin_motor_dom_sf"/>
</dbReference>
<dbReference type="GO" id="GO:0008017">
    <property type="term" value="F:microtubule binding"/>
    <property type="evidence" value="ECO:0007669"/>
    <property type="project" value="InterPro"/>
</dbReference>
<evidence type="ECO:0000256" key="6">
    <source>
        <dbReference type="ARBA" id="ARBA00022617"/>
    </source>
</evidence>
<dbReference type="InterPro" id="IPR050476">
    <property type="entry name" value="Insect_CytP450_Detox"/>
</dbReference>
<keyword evidence="7" id="KW-0479">Metal-binding</keyword>
<dbReference type="Pfam" id="PF00225">
    <property type="entry name" value="Kinesin"/>
    <property type="match status" value="1"/>
</dbReference>
<dbReference type="InterPro" id="IPR036396">
    <property type="entry name" value="Cyt_P450_sf"/>
</dbReference>
<evidence type="ECO:0000313" key="20">
    <source>
        <dbReference type="EMBL" id="KAF9415469.1"/>
    </source>
</evidence>
<dbReference type="GO" id="GO:0005506">
    <property type="term" value="F:iron ion binding"/>
    <property type="evidence" value="ECO:0007669"/>
    <property type="project" value="InterPro"/>
</dbReference>
<dbReference type="GO" id="GO:0005789">
    <property type="term" value="C:endoplasmic reticulum membrane"/>
    <property type="evidence" value="ECO:0007669"/>
    <property type="project" value="UniProtKB-SubCell"/>
</dbReference>
<dbReference type="PROSITE" id="PS00086">
    <property type="entry name" value="CYTOCHROME_P450"/>
    <property type="match status" value="1"/>
</dbReference>
<comment type="catalytic activity">
    <reaction evidence="16">
        <text>an organic molecule + reduced [NADPH--hemoprotein reductase] + O2 = an alcohol + oxidized [NADPH--hemoprotein reductase] + H2O + H(+)</text>
        <dbReference type="Rhea" id="RHEA:17149"/>
        <dbReference type="Rhea" id="RHEA-COMP:11964"/>
        <dbReference type="Rhea" id="RHEA-COMP:11965"/>
        <dbReference type="ChEBI" id="CHEBI:15377"/>
        <dbReference type="ChEBI" id="CHEBI:15378"/>
        <dbReference type="ChEBI" id="CHEBI:15379"/>
        <dbReference type="ChEBI" id="CHEBI:30879"/>
        <dbReference type="ChEBI" id="CHEBI:57618"/>
        <dbReference type="ChEBI" id="CHEBI:58210"/>
        <dbReference type="ChEBI" id="CHEBI:142491"/>
        <dbReference type="EC" id="1.14.14.1"/>
    </reaction>
</comment>
<dbReference type="PANTHER" id="PTHR24292:SF54">
    <property type="entry name" value="CYP9F3-RELATED"/>
    <property type="match status" value="1"/>
</dbReference>
<dbReference type="GO" id="GO:0020037">
    <property type="term" value="F:heme binding"/>
    <property type="evidence" value="ECO:0007669"/>
    <property type="project" value="InterPro"/>
</dbReference>
<dbReference type="SMART" id="SM00129">
    <property type="entry name" value="KISc"/>
    <property type="match status" value="1"/>
</dbReference>
<evidence type="ECO:0000256" key="3">
    <source>
        <dbReference type="ARBA" id="ARBA00004406"/>
    </source>
</evidence>
<comment type="similarity">
    <text evidence="17">Belongs to the TRAFAC class myosin-kinesin ATPase superfamily. Kinesin family.</text>
</comment>
<evidence type="ECO:0000256" key="17">
    <source>
        <dbReference type="PROSITE-ProRule" id="PRU00283"/>
    </source>
</evidence>
<evidence type="ECO:0000256" key="12">
    <source>
        <dbReference type="ARBA" id="ARBA00023002"/>
    </source>
</evidence>
<evidence type="ECO:0000256" key="14">
    <source>
        <dbReference type="ARBA" id="ARBA00023033"/>
    </source>
</evidence>
<dbReference type="FunFam" id="1.10.630.10:FF:000042">
    <property type="entry name" value="Cytochrome P450"/>
    <property type="match status" value="1"/>
</dbReference>
<evidence type="ECO:0000256" key="9">
    <source>
        <dbReference type="ARBA" id="ARBA00022824"/>
    </source>
</evidence>
<dbReference type="PRINTS" id="PR00380">
    <property type="entry name" value="KINESINHEAVY"/>
</dbReference>
<dbReference type="SUPFAM" id="SSF52540">
    <property type="entry name" value="P-loop containing nucleoside triphosphate hydrolases"/>
    <property type="match status" value="1"/>
</dbReference>
<keyword evidence="9" id="KW-0256">Endoplasmic reticulum</keyword>
<evidence type="ECO:0000256" key="2">
    <source>
        <dbReference type="ARBA" id="ARBA00004174"/>
    </source>
</evidence>
<evidence type="ECO:0000256" key="16">
    <source>
        <dbReference type="ARBA" id="ARBA00047827"/>
    </source>
</evidence>
<evidence type="ECO:0000256" key="18">
    <source>
        <dbReference type="SAM" id="MobiDB-lite"/>
    </source>
</evidence>
<comment type="subcellular location">
    <subcellularLocation>
        <location evidence="3">Endoplasmic reticulum membrane</location>
        <topology evidence="3">Peripheral membrane protein</topology>
    </subcellularLocation>
    <subcellularLocation>
        <location evidence="2">Microsome membrane</location>
        <topology evidence="2">Peripheral membrane protein</topology>
    </subcellularLocation>
</comment>
<dbReference type="Pfam" id="PF00067">
    <property type="entry name" value="p450"/>
    <property type="match status" value="1"/>
</dbReference>
<comment type="caution">
    <text evidence="20">The sequence shown here is derived from an EMBL/GenBank/DDBJ whole genome shotgun (WGS) entry which is preliminary data.</text>
</comment>
<keyword evidence="11" id="KW-0492">Microsome</keyword>
<keyword evidence="8 17" id="KW-0547">Nucleotide-binding</keyword>
<evidence type="ECO:0000256" key="7">
    <source>
        <dbReference type="ARBA" id="ARBA00022723"/>
    </source>
</evidence>
<dbReference type="InterPro" id="IPR001128">
    <property type="entry name" value="Cyt_P450"/>
</dbReference>
<name>A0A835GDS2_SPOEX</name>
<dbReference type="SUPFAM" id="SSF48264">
    <property type="entry name" value="Cytochrome P450"/>
    <property type="match status" value="1"/>
</dbReference>
<feature type="compositionally biased region" description="Basic and acidic residues" evidence="18">
    <location>
        <begin position="959"/>
        <end position="971"/>
    </location>
</feature>
<evidence type="ECO:0000259" key="19">
    <source>
        <dbReference type="PROSITE" id="PS50067"/>
    </source>
</evidence>
<dbReference type="CDD" id="cd11056">
    <property type="entry name" value="CYP6-like"/>
    <property type="match status" value="1"/>
</dbReference>
<evidence type="ECO:0000313" key="21">
    <source>
        <dbReference type="Proteomes" id="UP000648187"/>
    </source>
</evidence>
<feature type="compositionally biased region" description="Basic and acidic residues" evidence="18">
    <location>
        <begin position="854"/>
        <end position="871"/>
    </location>
</feature>
<evidence type="ECO:0000256" key="10">
    <source>
        <dbReference type="ARBA" id="ARBA00022840"/>
    </source>
</evidence>
<feature type="domain" description="Kinesin motor" evidence="19">
    <location>
        <begin position="1"/>
        <end position="286"/>
    </location>
</feature>
<dbReference type="EC" id="1.14.14.1" evidence="5"/>
<dbReference type="Gene3D" id="1.10.630.10">
    <property type="entry name" value="Cytochrome P450"/>
    <property type="match status" value="1"/>
</dbReference>
<dbReference type="InterPro" id="IPR027417">
    <property type="entry name" value="P-loop_NTPase"/>
</dbReference>
<keyword evidence="6" id="KW-0349">Heme</keyword>
<keyword evidence="17" id="KW-0505">Motor protein</keyword>
<dbReference type="GO" id="GO:0003777">
    <property type="term" value="F:microtubule motor activity"/>
    <property type="evidence" value="ECO:0007669"/>
    <property type="project" value="InterPro"/>
</dbReference>